<evidence type="ECO:0000313" key="1">
    <source>
        <dbReference type="EMBL" id="TET44552.1"/>
    </source>
</evidence>
<dbReference type="Proteomes" id="UP000315525">
    <property type="component" value="Unassembled WGS sequence"/>
</dbReference>
<name>A0A523UPS5_UNCT6</name>
<sequence length="154" mass="17692">MKSRIQTVNWRRPAWMGVALLCGFLIGCTGHTHRIPESWPDEAYVRFDTKDMIFEYYIPGGHLDDPDTKVRLVFIGPRGKAVRENEWGQSRRCGPPQHIIYCSSSLDVKRLRQLARKGGLGTWKVVLIVKKPGQAPLEVASEKFTLSRRTLRMR</sequence>
<protein>
    <submittedName>
        <fullName evidence="1">Uncharacterized protein</fullName>
    </submittedName>
</protein>
<organism evidence="1 2">
    <name type="scientific">candidate division TA06 bacterium</name>
    <dbReference type="NCBI Taxonomy" id="2250710"/>
    <lineage>
        <taxon>Bacteria</taxon>
        <taxon>Bacteria division TA06</taxon>
    </lineage>
</organism>
<evidence type="ECO:0000313" key="2">
    <source>
        <dbReference type="Proteomes" id="UP000315525"/>
    </source>
</evidence>
<accession>A0A523UPS5</accession>
<dbReference type="EMBL" id="SOJN01000121">
    <property type="protein sequence ID" value="TET44552.1"/>
    <property type="molecule type" value="Genomic_DNA"/>
</dbReference>
<reference evidence="1 2" key="1">
    <citation type="submission" date="2019-03" db="EMBL/GenBank/DDBJ databases">
        <title>Metabolic potential of uncultured bacteria and archaea associated with petroleum seepage in deep-sea sediments.</title>
        <authorList>
            <person name="Dong X."/>
            <person name="Hubert C."/>
        </authorList>
    </citation>
    <scope>NUCLEOTIDE SEQUENCE [LARGE SCALE GENOMIC DNA]</scope>
    <source>
        <strain evidence="1">E44_bin18</strain>
    </source>
</reference>
<dbReference type="PROSITE" id="PS51257">
    <property type="entry name" value="PROKAR_LIPOPROTEIN"/>
    <property type="match status" value="1"/>
</dbReference>
<gene>
    <name evidence="1" type="ORF">E3J62_09930</name>
</gene>
<dbReference type="AlphaFoldDB" id="A0A523UPS5"/>
<comment type="caution">
    <text evidence="1">The sequence shown here is derived from an EMBL/GenBank/DDBJ whole genome shotgun (WGS) entry which is preliminary data.</text>
</comment>
<proteinExistence type="predicted"/>